<dbReference type="GO" id="GO:0071500">
    <property type="term" value="P:cellular response to nitrosative stress"/>
    <property type="evidence" value="ECO:0007669"/>
    <property type="project" value="TreeGrafter"/>
</dbReference>
<dbReference type="EMBL" id="LYUB02000011">
    <property type="protein sequence ID" value="OVF07865.1"/>
    <property type="molecule type" value="Genomic_DNA"/>
</dbReference>
<dbReference type="Proteomes" id="UP000195602">
    <property type="component" value="Unassembled WGS sequence"/>
</dbReference>
<dbReference type="GO" id="GO:0046210">
    <property type="term" value="P:nitric oxide catabolic process"/>
    <property type="evidence" value="ECO:0007669"/>
    <property type="project" value="TreeGrafter"/>
</dbReference>
<evidence type="ECO:0000259" key="2">
    <source>
        <dbReference type="PROSITE" id="PS01033"/>
    </source>
</evidence>
<feature type="region of interest" description="Disordered" evidence="1">
    <location>
        <begin position="164"/>
        <end position="189"/>
    </location>
</feature>
<dbReference type="PROSITE" id="PS01033">
    <property type="entry name" value="GLOBIN"/>
    <property type="match status" value="1"/>
</dbReference>
<feature type="region of interest" description="Disordered" evidence="1">
    <location>
        <begin position="331"/>
        <end position="350"/>
    </location>
</feature>
<feature type="domain" description="Globin" evidence="2">
    <location>
        <begin position="5"/>
        <end position="147"/>
    </location>
</feature>
<protein>
    <recommendedName>
        <fullName evidence="2">Globin domain-containing protein</fullName>
    </recommendedName>
</protein>
<dbReference type="SUPFAM" id="SSF46458">
    <property type="entry name" value="Globin-like"/>
    <property type="match status" value="1"/>
</dbReference>
<comment type="caution">
    <text evidence="3">The sequence shown here is derived from an EMBL/GenBank/DDBJ whole genome shotgun (WGS) entry which is preliminary data.</text>
</comment>
<dbReference type="Gene3D" id="1.10.490.10">
    <property type="entry name" value="Globins"/>
    <property type="match status" value="1"/>
</dbReference>
<organism evidence="3 4">
    <name type="scientific">Clavispora lusitaniae</name>
    <name type="common">Candida lusitaniae</name>
    <dbReference type="NCBI Taxonomy" id="36911"/>
    <lineage>
        <taxon>Eukaryota</taxon>
        <taxon>Fungi</taxon>
        <taxon>Dikarya</taxon>
        <taxon>Ascomycota</taxon>
        <taxon>Saccharomycotina</taxon>
        <taxon>Pichiomycetes</taxon>
        <taxon>Metschnikowiaceae</taxon>
        <taxon>Clavispora</taxon>
    </lineage>
</organism>
<dbReference type="InterPro" id="IPR000971">
    <property type="entry name" value="Globin"/>
</dbReference>
<feature type="region of interest" description="Disordered" evidence="1">
    <location>
        <begin position="227"/>
        <end position="255"/>
    </location>
</feature>
<dbReference type="InterPro" id="IPR009050">
    <property type="entry name" value="Globin-like_sf"/>
</dbReference>
<sequence length="710" mass="79306">MSILQLNKDDINMVRCQWMEVMAKNQYQDEDVVGTMFSSLLSDHPSLKSYLNTPYILQEQKRLFSEMIKFSMMYLHDLPLLDECIEEFAKENSEIVQLGSKYLEPMGASLIQTLRGTLSPNEFNSQVENLWIKVYVYVANAILQYCDSDVDSCMSDANLSSASEDEISPLSIKKPPSSCRNSQHSQGLDKSSKEYINILLSSNEKYKGFRRSITENPQTPLSIRIPENLRSSNDNESKAFRPTNYKSSPKSEPCKAFGTNESVDHEEAMLTPRSSKRNTTAQLISLGLGEIPNNSMPFDPRRRSHKRNFSLSEISSLVSAPESLVSECDATDSCSEAGSDPAANIDFRPQLQPRAPVFDYDSFRIKGLAPIAESDQDDEGGRSMDDRTSSIYEERNEKGSDEEYSSSRTSSLSLHHSGYKSSISSGSGNSSYEKSPKMSFSPTSKETPISLGTMKSPLVMHNNAYSTSLPSFNTRISSGSRASAGFMKSSFILRKEMMKEKGYKIHESNCLYTDIPTGYVPKCLSSMSLPCDRKKSIAVTNLDPDYNGSGSVCVSLASDKIKRKDSFRKKLGSFFSSRKSSKSEPTSDFSEKPTESFGVPSAQEDIKFLQSNPYTQNSSFQSSHRVSSLDVRLEPPNFEPRGYAGSVYSKSRCSDNISTFSVTSEKSRLSFFRRNKIAGQSAEESAGRKGNKYYVKKVPFKTIYVKDLVK</sequence>
<evidence type="ECO:0000313" key="4">
    <source>
        <dbReference type="Proteomes" id="UP000195602"/>
    </source>
</evidence>
<proteinExistence type="predicted"/>
<feature type="compositionally biased region" description="Polar residues" evidence="1">
    <location>
        <begin position="438"/>
        <end position="447"/>
    </location>
</feature>
<gene>
    <name evidence="3" type="ORF">A9F13_11g02200</name>
</gene>
<feature type="region of interest" description="Disordered" evidence="1">
    <location>
        <begin position="577"/>
        <end position="598"/>
    </location>
</feature>
<feature type="compositionally biased region" description="Polar residues" evidence="1">
    <location>
        <begin position="179"/>
        <end position="189"/>
    </location>
</feature>
<dbReference type="GO" id="GO:0019825">
    <property type="term" value="F:oxygen binding"/>
    <property type="evidence" value="ECO:0007669"/>
    <property type="project" value="InterPro"/>
</dbReference>
<dbReference type="PANTHER" id="PTHR43396">
    <property type="entry name" value="FLAVOHEMOPROTEIN"/>
    <property type="match status" value="1"/>
</dbReference>
<feature type="region of interest" description="Disordered" evidence="1">
    <location>
        <begin position="370"/>
        <end position="447"/>
    </location>
</feature>
<dbReference type="GO" id="GO:0020037">
    <property type="term" value="F:heme binding"/>
    <property type="evidence" value="ECO:0007669"/>
    <property type="project" value="InterPro"/>
</dbReference>
<reference evidence="3 4" key="1">
    <citation type="submission" date="2017-04" db="EMBL/GenBank/DDBJ databases">
        <title>Draft genome of the yeast Clavispora lusitaniae type strain CBS 6936.</title>
        <authorList>
            <person name="Durrens P."/>
            <person name="Klopp C."/>
            <person name="Biteau N."/>
            <person name="Fitton-Ouhabi V."/>
            <person name="Dementhon K."/>
            <person name="Accoceberry I."/>
            <person name="Sherman D.J."/>
            <person name="Noel T."/>
        </authorList>
    </citation>
    <scope>NUCLEOTIDE SEQUENCE [LARGE SCALE GENOMIC DNA]</scope>
    <source>
        <strain evidence="3 4">CBS 6936</strain>
    </source>
</reference>
<evidence type="ECO:0000256" key="1">
    <source>
        <dbReference type="SAM" id="MobiDB-lite"/>
    </source>
</evidence>
<feature type="compositionally biased region" description="Low complexity" evidence="1">
    <location>
        <begin position="168"/>
        <end position="178"/>
    </location>
</feature>
<dbReference type="AlphaFoldDB" id="A0AA91T1C0"/>
<feature type="compositionally biased region" description="Low complexity" evidence="1">
    <location>
        <begin position="406"/>
        <end position="433"/>
    </location>
</feature>
<dbReference type="PANTHER" id="PTHR43396:SF6">
    <property type="entry name" value="ABL201WP"/>
    <property type="match status" value="1"/>
</dbReference>
<dbReference type="InterPro" id="IPR012292">
    <property type="entry name" value="Globin/Proto"/>
</dbReference>
<accession>A0AA91T1C0</accession>
<evidence type="ECO:0000313" key="3">
    <source>
        <dbReference type="EMBL" id="OVF07865.1"/>
    </source>
</evidence>
<dbReference type="GO" id="GO:0071949">
    <property type="term" value="F:FAD binding"/>
    <property type="evidence" value="ECO:0007669"/>
    <property type="project" value="TreeGrafter"/>
</dbReference>
<name>A0AA91T1C0_CLALS</name>
<dbReference type="GO" id="GO:0008941">
    <property type="term" value="F:nitric oxide dioxygenase NAD(P)H activity"/>
    <property type="evidence" value="ECO:0007669"/>
    <property type="project" value="TreeGrafter"/>
</dbReference>
<dbReference type="KEGG" id="clus:A9F13_11g02200"/>
<feature type="compositionally biased region" description="Basic and acidic residues" evidence="1">
    <location>
        <begin position="379"/>
        <end position="401"/>
    </location>
</feature>